<dbReference type="Proteomes" id="UP000092213">
    <property type="component" value="Chromosome"/>
</dbReference>
<accession>A0A193FWF4</accession>
<protein>
    <submittedName>
        <fullName evidence="2">Uncharacterized protein</fullName>
    </submittedName>
</protein>
<dbReference type="AlphaFoldDB" id="A0A193FWF4"/>
<feature type="region of interest" description="Disordered" evidence="1">
    <location>
        <begin position="1"/>
        <end position="20"/>
    </location>
</feature>
<dbReference type="EMBL" id="CP016171">
    <property type="protein sequence ID" value="ANN71516.1"/>
    <property type="molecule type" value="Genomic_DNA"/>
</dbReference>
<dbReference type="STRING" id="463025.BAU08_09370"/>
<evidence type="ECO:0000313" key="3">
    <source>
        <dbReference type="Proteomes" id="UP000092213"/>
    </source>
</evidence>
<sequence>MRSRSVVEGGHLQKLGQQRQQLPAKIDGAANSSRCLSVSIAGSHMVVHVAPHLGIHDLRLTRVEPIPMLIPDDIRLAFSVHDDALWVLTV</sequence>
<reference evidence="2 3" key="1">
    <citation type="submission" date="2016-06" db="EMBL/GenBank/DDBJ databases">
        <title>Complete genome sequences of Bordetella bronchialis and Bordetella flabilis.</title>
        <authorList>
            <person name="LiPuma J.J."/>
            <person name="Spilker T."/>
        </authorList>
    </citation>
    <scope>NUCLEOTIDE SEQUENCE [LARGE SCALE GENOMIC DNA]</scope>
    <source>
        <strain evidence="2 3">AU17976</strain>
    </source>
</reference>
<name>A0A193FWF4_9BORD</name>
<gene>
    <name evidence="2" type="ORF">BAU08_09370</name>
</gene>
<proteinExistence type="predicted"/>
<evidence type="ECO:0000256" key="1">
    <source>
        <dbReference type="SAM" id="MobiDB-lite"/>
    </source>
</evidence>
<evidence type="ECO:0000313" key="2">
    <source>
        <dbReference type="EMBL" id="ANN71516.1"/>
    </source>
</evidence>
<organism evidence="2 3">
    <name type="scientific">Bordetella bronchialis</name>
    <dbReference type="NCBI Taxonomy" id="463025"/>
    <lineage>
        <taxon>Bacteria</taxon>
        <taxon>Pseudomonadati</taxon>
        <taxon>Pseudomonadota</taxon>
        <taxon>Betaproteobacteria</taxon>
        <taxon>Burkholderiales</taxon>
        <taxon>Alcaligenaceae</taxon>
        <taxon>Bordetella</taxon>
    </lineage>
</organism>